<dbReference type="GO" id="GO:0019239">
    <property type="term" value="F:deaminase activity"/>
    <property type="evidence" value="ECO:0007669"/>
    <property type="project" value="TreeGrafter"/>
</dbReference>
<dbReference type="RefSeq" id="WP_184334481.1">
    <property type="nucleotide sequence ID" value="NZ_JACHHZ010000005.1"/>
</dbReference>
<keyword evidence="2" id="KW-1185">Reference proteome</keyword>
<evidence type="ECO:0000313" key="1">
    <source>
        <dbReference type="EMBL" id="MBB6095072.1"/>
    </source>
</evidence>
<name>A0A841HSU5_9GAMM</name>
<dbReference type="InterPro" id="IPR035959">
    <property type="entry name" value="RutC-like_sf"/>
</dbReference>
<dbReference type="Proteomes" id="UP000588068">
    <property type="component" value="Unassembled WGS sequence"/>
</dbReference>
<dbReference type="PANTHER" id="PTHR11803:SF44">
    <property type="entry name" value="RUTC FAMILY PROTEIN YJGH"/>
    <property type="match status" value="1"/>
</dbReference>
<organism evidence="1 2">
    <name type="scientific">Povalibacter uvarum</name>
    <dbReference type="NCBI Taxonomy" id="732238"/>
    <lineage>
        <taxon>Bacteria</taxon>
        <taxon>Pseudomonadati</taxon>
        <taxon>Pseudomonadota</taxon>
        <taxon>Gammaproteobacteria</taxon>
        <taxon>Steroidobacterales</taxon>
        <taxon>Steroidobacteraceae</taxon>
        <taxon>Povalibacter</taxon>
    </lineage>
</organism>
<reference evidence="1 2" key="1">
    <citation type="submission" date="2020-08" db="EMBL/GenBank/DDBJ databases">
        <title>Genomic Encyclopedia of Type Strains, Phase IV (KMG-IV): sequencing the most valuable type-strain genomes for metagenomic binning, comparative biology and taxonomic classification.</title>
        <authorList>
            <person name="Goeker M."/>
        </authorList>
    </citation>
    <scope>NUCLEOTIDE SEQUENCE [LARGE SCALE GENOMIC DNA]</scope>
    <source>
        <strain evidence="1 2">DSM 26723</strain>
    </source>
</reference>
<dbReference type="Gene3D" id="3.30.1330.40">
    <property type="entry name" value="RutC-like"/>
    <property type="match status" value="1"/>
</dbReference>
<proteinExistence type="predicted"/>
<comment type="caution">
    <text evidence="1">The sequence shown here is derived from an EMBL/GenBank/DDBJ whole genome shotgun (WGS) entry which is preliminary data.</text>
</comment>
<dbReference type="AlphaFoldDB" id="A0A841HSU5"/>
<protein>
    <submittedName>
        <fullName evidence="1">Enamine deaminase RidA (YjgF/YER057c/UK114 family)</fullName>
    </submittedName>
</protein>
<sequence length="128" mass="14207">MAIIQHNPSELFPPYRGYVHATEIIGGARLLFISGLNGFERDGVTMPETFEAQAELIWKHIRTILASANMTIENLVSLRTYLADPKFDEPNARMRAAQLGGHRVSSTVVCCQLLEPNWKLEIEAVAAG</sequence>
<dbReference type="CDD" id="cd00448">
    <property type="entry name" value="YjgF_YER057c_UK114_family"/>
    <property type="match status" value="1"/>
</dbReference>
<dbReference type="Pfam" id="PF01042">
    <property type="entry name" value="Ribonuc_L-PSP"/>
    <property type="match status" value="1"/>
</dbReference>
<accession>A0A841HSU5</accession>
<dbReference type="SUPFAM" id="SSF55298">
    <property type="entry name" value="YjgF-like"/>
    <property type="match status" value="1"/>
</dbReference>
<evidence type="ECO:0000313" key="2">
    <source>
        <dbReference type="Proteomes" id="UP000588068"/>
    </source>
</evidence>
<dbReference type="InterPro" id="IPR006175">
    <property type="entry name" value="YjgF/YER057c/UK114"/>
</dbReference>
<dbReference type="GO" id="GO:0005829">
    <property type="term" value="C:cytosol"/>
    <property type="evidence" value="ECO:0007669"/>
    <property type="project" value="TreeGrafter"/>
</dbReference>
<gene>
    <name evidence="1" type="ORF">HNQ60_003962</name>
</gene>
<dbReference type="EMBL" id="JACHHZ010000005">
    <property type="protein sequence ID" value="MBB6095072.1"/>
    <property type="molecule type" value="Genomic_DNA"/>
</dbReference>
<dbReference type="PANTHER" id="PTHR11803">
    <property type="entry name" value="2-IMINOBUTANOATE/2-IMINOPROPANOATE DEAMINASE RIDA"/>
    <property type="match status" value="1"/>
</dbReference>